<sequence>MHHPSRRQSLLILSGLGTAAVAGGAYLLENHGSSSQPYDPHEGAPPERPIAPATPLPAGDDVNWRPGAFGFKPSNDHVQQIKGYASATSVGLGESIDFHVTVSPAQKFTVKVFRLGQTPRDRASDLVATSPALAGTTQDLPRVVAPTRTVLAPWTASWRLEVPADWTSGLYVATFENEAKFRSVAPFVVRDDRQSADLLVVLPFTTYQAYNMYPWDEKIGSSLYHAWTPTGQYGSTDICSTRVSFDRPYVGDGIPTYFDLDYAFVSWVEAQRYTVSYASSIDLHAGRIDPTKYKALVFSGHDEYWSSDMRSALEAALDKGVSAAFMAANNLYWHIRLDASAEGAQHRQVTCYKERADPGARSREVQTNLWRVIGQPEQSLLGAMYKSVVTDAKPQPLVVDSAGHWFWRGTGVRDGERIPNLVAGEADQVWPGKDGPDVTYLAVSPFTGNGKNDKPAKMPAHTVLHQRDSGAWVFNAGTFYWNHGLSTPGFVDSRIQGATRNLLDRMTGKAV</sequence>
<dbReference type="InterPro" id="IPR046540">
    <property type="entry name" value="DMFA2_C"/>
</dbReference>
<gene>
    <name evidence="3" type="ORF">GCM10009839_78510</name>
</gene>
<comment type="caution">
    <text evidence="3">The sequence shown here is derived from an EMBL/GenBank/DDBJ whole genome shotgun (WGS) entry which is preliminary data.</text>
</comment>
<name>A0ABN2VBL1_9ACTN</name>
<feature type="region of interest" description="Disordered" evidence="1">
    <location>
        <begin position="31"/>
        <end position="54"/>
    </location>
</feature>
<dbReference type="Pfam" id="PF20254">
    <property type="entry name" value="DMFA2_C"/>
    <property type="match status" value="1"/>
</dbReference>
<protein>
    <recommendedName>
        <fullName evidence="2">N,N-dimethylformamidase beta subunit-like C-terminal domain-containing protein</fullName>
    </recommendedName>
</protein>
<dbReference type="EMBL" id="BAAAQN010000067">
    <property type="protein sequence ID" value="GAA2057395.1"/>
    <property type="molecule type" value="Genomic_DNA"/>
</dbReference>
<evidence type="ECO:0000256" key="1">
    <source>
        <dbReference type="SAM" id="MobiDB-lite"/>
    </source>
</evidence>
<feature type="domain" description="N,N-dimethylformamidase beta subunit-like C-terminal" evidence="2">
    <location>
        <begin position="109"/>
        <end position="486"/>
    </location>
</feature>
<evidence type="ECO:0000259" key="2">
    <source>
        <dbReference type="Pfam" id="PF20254"/>
    </source>
</evidence>
<dbReference type="RefSeq" id="WP_344670804.1">
    <property type="nucleotide sequence ID" value="NZ_BAAAQN010000067.1"/>
</dbReference>
<evidence type="ECO:0000313" key="3">
    <source>
        <dbReference type="EMBL" id="GAA2057395.1"/>
    </source>
</evidence>
<dbReference type="Proteomes" id="UP001500751">
    <property type="component" value="Unassembled WGS sequence"/>
</dbReference>
<reference evidence="3 4" key="1">
    <citation type="journal article" date="2019" name="Int. J. Syst. Evol. Microbiol.">
        <title>The Global Catalogue of Microorganisms (GCM) 10K type strain sequencing project: providing services to taxonomists for standard genome sequencing and annotation.</title>
        <authorList>
            <consortium name="The Broad Institute Genomics Platform"/>
            <consortium name="The Broad Institute Genome Sequencing Center for Infectious Disease"/>
            <person name="Wu L."/>
            <person name="Ma J."/>
        </authorList>
    </citation>
    <scope>NUCLEOTIDE SEQUENCE [LARGE SCALE GENOMIC DNA]</scope>
    <source>
        <strain evidence="3 4">JCM 16014</strain>
    </source>
</reference>
<evidence type="ECO:0000313" key="4">
    <source>
        <dbReference type="Proteomes" id="UP001500751"/>
    </source>
</evidence>
<accession>A0ABN2VBL1</accession>
<keyword evidence="4" id="KW-1185">Reference proteome</keyword>
<proteinExistence type="predicted"/>
<organism evidence="3 4">
    <name type="scientific">Catenulispora yoronensis</name>
    <dbReference type="NCBI Taxonomy" id="450799"/>
    <lineage>
        <taxon>Bacteria</taxon>
        <taxon>Bacillati</taxon>
        <taxon>Actinomycetota</taxon>
        <taxon>Actinomycetes</taxon>
        <taxon>Catenulisporales</taxon>
        <taxon>Catenulisporaceae</taxon>
        <taxon>Catenulispora</taxon>
    </lineage>
</organism>